<name>A0ABX1FJE9_9PSEU</name>
<organism evidence="1 2">
    <name type="scientific">Lentzea indica</name>
    <dbReference type="NCBI Taxonomy" id="2604800"/>
    <lineage>
        <taxon>Bacteria</taxon>
        <taxon>Bacillati</taxon>
        <taxon>Actinomycetota</taxon>
        <taxon>Actinomycetes</taxon>
        <taxon>Pseudonocardiales</taxon>
        <taxon>Pseudonocardiaceae</taxon>
        <taxon>Lentzea</taxon>
    </lineage>
</organism>
<dbReference type="InterPro" id="IPR009241">
    <property type="entry name" value="HigB-like"/>
</dbReference>
<keyword evidence="2" id="KW-1185">Reference proteome</keyword>
<dbReference type="EMBL" id="VSRL01000071">
    <property type="protein sequence ID" value="NKE59042.1"/>
    <property type="molecule type" value="Genomic_DNA"/>
</dbReference>
<protein>
    <submittedName>
        <fullName evidence="1">Addiction module toxin RelE</fullName>
    </submittedName>
</protein>
<sequence>MSADLVESAIDLLAERGPQLGRPLVDRVKGSRYHNMKELRPGSAGASEVRILFVFDPARCAVLLVAGDKAGSWNHWYNTNIPLAEQRYDEHLANVEKR</sequence>
<dbReference type="Proteomes" id="UP001515943">
    <property type="component" value="Unassembled WGS sequence"/>
</dbReference>
<comment type="caution">
    <text evidence="1">The sequence shown here is derived from an EMBL/GenBank/DDBJ whole genome shotgun (WGS) entry which is preliminary data.</text>
</comment>
<proteinExistence type="predicted"/>
<reference evidence="1 2" key="1">
    <citation type="submission" date="2019-08" db="EMBL/GenBank/DDBJ databases">
        <title>Lentzea from Indian Himalayas.</title>
        <authorList>
            <person name="Mandal S."/>
            <person name="Mallick Gupta A."/>
            <person name="Maiti P.K."/>
            <person name="Sarkar J."/>
            <person name="Mandal S."/>
        </authorList>
    </citation>
    <scope>NUCLEOTIDE SEQUENCE [LARGE SCALE GENOMIC DNA]</scope>
    <source>
        <strain evidence="1 2">PSKA42</strain>
    </source>
</reference>
<gene>
    <name evidence="1" type="ORF">FXN61_20400</name>
</gene>
<dbReference type="Pfam" id="PF05973">
    <property type="entry name" value="Gp49"/>
    <property type="match status" value="1"/>
</dbReference>
<dbReference type="RefSeq" id="WP_167975712.1">
    <property type="nucleotide sequence ID" value="NZ_VSRL01000071.1"/>
</dbReference>
<evidence type="ECO:0000313" key="2">
    <source>
        <dbReference type="Proteomes" id="UP001515943"/>
    </source>
</evidence>
<evidence type="ECO:0000313" key="1">
    <source>
        <dbReference type="EMBL" id="NKE59042.1"/>
    </source>
</evidence>
<accession>A0ABX1FJE9</accession>